<dbReference type="Proteomes" id="UP001161406">
    <property type="component" value="Unassembled WGS sequence"/>
</dbReference>
<gene>
    <name evidence="2" type="ORF">GCM10007913_43030</name>
</gene>
<dbReference type="EMBL" id="BSNG01000004">
    <property type="protein sequence ID" value="GLQ12370.1"/>
    <property type="molecule type" value="Genomic_DNA"/>
</dbReference>
<organism evidence="2 3">
    <name type="scientific">Devosia yakushimensis</name>
    <dbReference type="NCBI Taxonomy" id="470028"/>
    <lineage>
        <taxon>Bacteria</taxon>
        <taxon>Pseudomonadati</taxon>
        <taxon>Pseudomonadota</taxon>
        <taxon>Alphaproteobacteria</taxon>
        <taxon>Hyphomicrobiales</taxon>
        <taxon>Devosiaceae</taxon>
        <taxon>Devosia</taxon>
    </lineage>
</organism>
<keyword evidence="3" id="KW-1185">Reference proteome</keyword>
<dbReference type="RefSeq" id="WP_284394288.1">
    <property type="nucleotide sequence ID" value="NZ_BSNG01000004.1"/>
</dbReference>
<keyword evidence="1" id="KW-0732">Signal</keyword>
<feature type="chain" id="PRO_5045200344" description="DUF1471 domain-containing protein" evidence="1">
    <location>
        <begin position="23"/>
        <end position="104"/>
    </location>
</feature>
<reference evidence="2" key="1">
    <citation type="journal article" date="2014" name="Int. J. Syst. Evol. Microbiol.">
        <title>Complete genome of a new Firmicutes species belonging to the dominant human colonic microbiota ('Ruminococcus bicirculans') reveals two chromosomes and a selective capacity to utilize plant glucans.</title>
        <authorList>
            <consortium name="NISC Comparative Sequencing Program"/>
            <person name="Wegmann U."/>
            <person name="Louis P."/>
            <person name="Goesmann A."/>
            <person name="Henrissat B."/>
            <person name="Duncan S.H."/>
            <person name="Flint H.J."/>
        </authorList>
    </citation>
    <scope>NUCLEOTIDE SEQUENCE</scope>
    <source>
        <strain evidence="2">NBRC 103855</strain>
    </source>
</reference>
<comment type="caution">
    <text evidence="2">The sequence shown here is derived from an EMBL/GenBank/DDBJ whole genome shotgun (WGS) entry which is preliminary data.</text>
</comment>
<accession>A0ABQ5UMH0</accession>
<reference evidence="2" key="2">
    <citation type="submission" date="2023-01" db="EMBL/GenBank/DDBJ databases">
        <title>Draft genome sequence of Devosia yakushimensis strain NBRC 103855.</title>
        <authorList>
            <person name="Sun Q."/>
            <person name="Mori K."/>
        </authorList>
    </citation>
    <scope>NUCLEOTIDE SEQUENCE</scope>
    <source>
        <strain evidence="2">NBRC 103855</strain>
    </source>
</reference>
<evidence type="ECO:0000313" key="2">
    <source>
        <dbReference type="EMBL" id="GLQ12370.1"/>
    </source>
</evidence>
<evidence type="ECO:0000256" key="1">
    <source>
        <dbReference type="SAM" id="SignalP"/>
    </source>
</evidence>
<evidence type="ECO:0000313" key="3">
    <source>
        <dbReference type="Proteomes" id="UP001161406"/>
    </source>
</evidence>
<protein>
    <recommendedName>
        <fullName evidence="4">DUF1471 domain-containing protein</fullName>
    </recommendedName>
</protein>
<name>A0ABQ5UMH0_9HYPH</name>
<evidence type="ECO:0008006" key="4">
    <source>
        <dbReference type="Google" id="ProtNLM"/>
    </source>
</evidence>
<sequence>MKMFKIIAISTVLIAGAGAASASPFNANGGYTALNAIGTAQFANVQKVNAGEASSLKFDTDTAALQSRLSNNAQLTRAIEAQGYSVSDIVGIDGTSANLTLYAL</sequence>
<proteinExistence type="predicted"/>
<feature type="signal peptide" evidence="1">
    <location>
        <begin position="1"/>
        <end position="22"/>
    </location>
</feature>